<organism evidence="1 2">
    <name type="scientific">Streptomyces globisporus</name>
    <dbReference type="NCBI Taxonomy" id="1908"/>
    <lineage>
        <taxon>Bacteria</taxon>
        <taxon>Bacillati</taxon>
        <taxon>Actinomycetota</taxon>
        <taxon>Actinomycetes</taxon>
        <taxon>Kitasatosporales</taxon>
        <taxon>Streptomycetaceae</taxon>
        <taxon>Streptomyces</taxon>
    </lineage>
</organism>
<evidence type="ECO:0000313" key="1">
    <source>
        <dbReference type="EMBL" id="CAH9418131.1"/>
    </source>
</evidence>
<dbReference type="Proteomes" id="UP001154015">
    <property type="component" value="Unassembled WGS sequence"/>
</dbReference>
<reference evidence="1" key="1">
    <citation type="submission" date="2022-03" db="EMBL/GenBank/DDBJ databases">
        <authorList>
            <person name="Leyn A S."/>
        </authorList>
    </citation>
    <scope>NUCLEOTIDE SEQUENCE</scope>
    <source>
        <strain evidence="1">Streptomyces globisporus 4-3</strain>
    </source>
</reference>
<name>A0ABM9H3C6_STRGL</name>
<protein>
    <submittedName>
        <fullName evidence="1">Uncharacterized protein</fullName>
    </submittedName>
</protein>
<accession>A0ABM9H3C6</accession>
<gene>
    <name evidence="1" type="ORF">SGL43_05179</name>
</gene>
<comment type="caution">
    <text evidence="1">The sequence shown here is derived from an EMBL/GenBank/DDBJ whole genome shotgun (WGS) entry which is preliminary data.</text>
</comment>
<evidence type="ECO:0000313" key="2">
    <source>
        <dbReference type="Proteomes" id="UP001154015"/>
    </source>
</evidence>
<keyword evidence="2" id="KW-1185">Reference proteome</keyword>
<proteinExistence type="predicted"/>
<sequence length="38" mass="4458">MIPLGLRHSVLVLHCGHFGRRSRCFRAAVRPPLCRCRW</sequence>
<dbReference type="EMBL" id="CAKXYP010000016">
    <property type="protein sequence ID" value="CAH9418131.1"/>
    <property type="molecule type" value="Genomic_DNA"/>
</dbReference>